<proteinExistence type="predicted"/>
<organism evidence="2 3">
    <name type="scientific">Microlunatus capsulatus</name>
    <dbReference type="NCBI Taxonomy" id="99117"/>
    <lineage>
        <taxon>Bacteria</taxon>
        <taxon>Bacillati</taxon>
        <taxon>Actinomycetota</taxon>
        <taxon>Actinomycetes</taxon>
        <taxon>Propionibacteriales</taxon>
        <taxon>Propionibacteriaceae</taxon>
        <taxon>Microlunatus</taxon>
    </lineage>
</organism>
<keyword evidence="1" id="KW-0812">Transmembrane</keyword>
<reference evidence="2 3" key="1">
    <citation type="submission" date="2021-03" db="EMBL/GenBank/DDBJ databases">
        <title>Sequencing the genomes of 1000 actinobacteria strains.</title>
        <authorList>
            <person name="Klenk H.-P."/>
        </authorList>
    </citation>
    <scope>NUCLEOTIDE SEQUENCE [LARGE SCALE GENOMIC DNA]</scope>
    <source>
        <strain evidence="2 3">DSM 12936</strain>
    </source>
</reference>
<feature type="transmembrane region" description="Helical" evidence="1">
    <location>
        <begin position="31"/>
        <end position="50"/>
    </location>
</feature>
<name>A0ABS4Z8Z8_9ACTN</name>
<evidence type="ECO:0000256" key="1">
    <source>
        <dbReference type="SAM" id="Phobius"/>
    </source>
</evidence>
<gene>
    <name evidence="2" type="ORF">JOF54_002450</name>
</gene>
<dbReference type="Proteomes" id="UP000758168">
    <property type="component" value="Unassembled WGS sequence"/>
</dbReference>
<keyword evidence="1" id="KW-1133">Transmembrane helix</keyword>
<comment type="caution">
    <text evidence="2">The sequence shown here is derived from an EMBL/GenBank/DDBJ whole genome shotgun (WGS) entry which is preliminary data.</text>
</comment>
<evidence type="ECO:0000313" key="3">
    <source>
        <dbReference type="Proteomes" id="UP000758168"/>
    </source>
</evidence>
<keyword evidence="3" id="KW-1185">Reference proteome</keyword>
<sequence>MSKIALTLYFWQLTALDKVAARREAGQGTLEYVGMIAVAAIIIVAVVAVAKEADLGGMITTAVEKVKTAVA</sequence>
<protein>
    <recommendedName>
        <fullName evidence="4">Flp family type IVb pilin</fullName>
    </recommendedName>
</protein>
<dbReference type="RefSeq" id="WP_210056174.1">
    <property type="nucleotide sequence ID" value="NZ_BAAAMH010000003.1"/>
</dbReference>
<keyword evidence="1" id="KW-0472">Membrane</keyword>
<accession>A0ABS4Z8Z8</accession>
<evidence type="ECO:0008006" key="4">
    <source>
        <dbReference type="Google" id="ProtNLM"/>
    </source>
</evidence>
<dbReference type="EMBL" id="JAGIOB010000001">
    <property type="protein sequence ID" value="MBP2417528.1"/>
    <property type="molecule type" value="Genomic_DNA"/>
</dbReference>
<evidence type="ECO:0000313" key="2">
    <source>
        <dbReference type="EMBL" id="MBP2417528.1"/>
    </source>
</evidence>